<sequence length="84" mass="9510">MGGGIFKDVTLIGNVFSRQVHTQSSSFDCYESYRSGFADEKLLKMVLDFIDQRMAHSTMSIQDIGYKVGLSQCQLYRKMKTLTG</sequence>
<gene>
    <name evidence="2" type="ORF">C8P68_108111</name>
</gene>
<dbReference type="Proteomes" id="UP000244168">
    <property type="component" value="Unassembled WGS sequence"/>
</dbReference>
<protein>
    <recommendedName>
        <fullName evidence="1">HTH araC/xylS-type domain-containing protein</fullName>
    </recommendedName>
</protein>
<evidence type="ECO:0000259" key="1">
    <source>
        <dbReference type="PROSITE" id="PS01124"/>
    </source>
</evidence>
<dbReference type="Gene3D" id="1.10.10.60">
    <property type="entry name" value="Homeodomain-like"/>
    <property type="match status" value="1"/>
</dbReference>
<organism evidence="2 3">
    <name type="scientific">Mucilaginibacter yixingensis</name>
    <dbReference type="NCBI Taxonomy" id="1295612"/>
    <lineage>
        <taxon>Bacteria</taxon>
        <taxon>Pseudomonadati</taxon>
        <taxon>Bacteroidota</taxon>
        <taxon>Sphingobacteriia</taxon>
        <taxon>Sphingobacteriales</taxon>
        <taxon>Sphingobacteriaceae</taxon>
        <taxon>Mucilaginibacter</taxon>
    </lineage>
</organism>
<dbReference type="InterPro" id="IPR018060">
    <property type="entry name" value="HTH_AraC"/>
</dbReference>
<accession>A0A2T5J5V5</accession>
<dbReference type="PROSITE" id="PS01124">
    <property type="entry name" value="HTH_ARAC_FAMILY_2"/>
    <property type="match status" value="1"/>
</dbReference>
<keyword evidence="3" id="KW-1185">Reference proteome</keyword>
<feature type="domain" description="HTH araC/xylS-type" evidence="1">
    <location>
        <begin position="44"/>
        <end position="84"/>
    </location>
</feature>
<dbReference type="GO" id="GO:0003700">
    <property type="term" value="F:DNA-binding transcription factor activity"/>
    <property type="evidence" value="ECO:0007669"/>
    <property type="project" value="InterPro"/>
</dbReference>
<evidence type="ECO:0000313" key="2">
    <source>
        <dbReference type="EMBL" id="PTQ93648.1"/>
    </source>
</evidence>
<proteinExistence type="predicted"/>
<evidence type="ECO:0000313" key="3">
    <source>
        <dbReference type="Proteomes" id="UP000244168"/>
    </source>
</evidence>
<comment type="caution">
    <text evidence="2">The sequence shown here is derived from an EMBL/GenBank/DDBJ whole genome shotgun (WGS) entry which is preliminary data.</text>
</comment>
<dbReference type="EMBL" id="QAOQ01000008">
    <property type="protein sequence ID" value="PTQ93648.1"/>
    <property type="molecule type" value="Genomic_DNA"/>
</dbReference>
<reference evidence="2 3" key="1">
    <citation type="submission" date="2018-04" db="EMBL/GenBank/DDBJ databases">
        <title>Genomic Encyclopedia of Archaeal and Bacterial Type Strains, Phase II (KMG-II): from individual species to whole genera.</title>
        <authorList>
            <person name="Goeker M."/>
        </authorList>
    </citation>
    <scope>NUCLEOTIDE SEQUENCE [LARGE SCALE GENOMIC DNA]</scope>
    <source>
        <strain evidence="2 3">DSM 26809</strain>
    </source>
</reference>
<dbReference type="AlphaFoldDB" id="A0A2T5J5V5"/>
<name>A0A2T5J5V5_9SPHI</name>
<dbReference type="GO" id="GO:0043565">
    <property type="term" value="F:sequence-specific DNA binding"/>
    <property type="evidence" value="ECO:0007669"/>
    <property type="project" value="InterPro"/>
</dbReference>